<dbReference type="GO" id="GO:0010411">
    <property type="term" value="P:xyloglucan metabolic process"/>
    <property type="evidence" value="ECO:0007669"/>
    <property type="project" value="TreeGrafter"/>
</dbReference>
<reference evidence="3" key="1">
    <citation type="journal article" date="2015" name="Genome Announc.">
        <title>Draft Genome Sequence of Bacteroidales Strain TBC1, a Novel Isolate from a Methanogenic Wastewater Treatment System.</title>
        <authorList>
            <person name="Tourlousse D.M."/>
            <person name="Matsuura N."/>
            <person name="Sun L."/>
            <person name="Toyonaga M."/>
            <person name="Kuroda K."/>
            <person name="Ohashi A."/>
            <person name="Cruz R."/>
            <person name="Yamaguchi T."/>
            <person name="Sekiguchi Y."/>
        </authorList>
    </citation>
    <scope>NUCLEOTIDE SEQUENCE [LARGE SCALE GENOMIC DNA]</scope>
    <source>
        <strain evidence="3">TBC1</strain>
    </source>
</reference>
<name>A0A0S7BZN8_9BACT</name>
<dbReference type="SUPFAM" id="SSF110296">
    <property type="entry name" value="Oligoxyloglucan reducing end-specific cellobiohydrolase"/>
    <property type="match status" value="3"/>
</dbReference>
<dbReference type="EMBL" id="DF968182">
    <property type="protein sequence ID" value="GAP42836.1"/>
    <property type="molecule type" value="Genomic_DNA"/>
</dbReference>
<dbReference type="InterPro" id="IPR026444">
    <property type="entry name" value="Secre_tail"/>
</dbReference>
<keyword evidence="4" id="KW-1185">Reference proteome</keyword>
<evidence type="ECO:0000256" key="1">
    <source>
        <dbReference type="SAM" id="SignalP"/>
    </source>
</evidence>
<dbReference type="Pfam" id="PF00801">
    <property type="entry name" value="PKD"/>
    <property type="match status" value="2"/>
</dbReference>
<dbReference type="STRING" id="1678841.TBC1_11976"/>
<dbReference type="Proteomes" id="UP000053091">
    <property type="component" value="Unassembled WGS sequence"/>
</dbReference>
<evidence type="ECO:0000313" key="3">
    <source>
        <dbReference type="EMBL" id="GAP42836.1"/>
    </source>
</evidence>
<dbReference type="InterPro" id="IPR052025">
    <property type="entry name" value="Xyloglucanase_GH74"/>
</dbReference>
<dbReference type="Gene3D" id="2.130.10.10">
    <property type="entry name" value="YVTN repeat-like/Quinoprotein amine dehydrogenase"/>
    <property type="match status" value="4"/>
</dbReference>
<feature type="domain" description="PKD" evidence="2">
    <location>
        <begin position="773"/>
        <end position="859"/>
    </location>
</feature>
<dbReference type="InterPro" id="IPR035986">
    <property type="entry name" value="PKD_dom_sf"/>
</dbReference>
<keyword evidence="1" id="KW-0732">Signal</keyword>
<dbReference type="Gene3D" id="2.60.40.10">
    <property type="entry name" value="Immunoglobulins"/>
    <property type="match status" value="2"/>
</dbReference>
<dbReference type="InterPro" id="IPR015943">
    <property type="entry name" value="WD40/YVTN_repeat-like_dom_sf"/>
</dbReference>
<dbReference type="InterPro" id="IPR013783">
    <property type="entry name" value="Ig-like_fold"/>
</dbReference>
<dbReference type="PANTHER" id="PTHR43739">
    <property type="entry name" value="XYLOGLUCANASE (EUROFUNG)"/>
    <property type="match status" value="1"/>
</dbReference>
<feature type="signal peptide" evidence="1">
    <location>
        <begin position="1"/>
        <end position="26"/>
    </location>
</feature>
<feature type="chain" id="PRO_5006633348" evidence="1">
    <location>
        <begin position="27"/>
        <end position="1223"/>
    </location>
</feature>
<dbReference type="SMART" id="SM00089">
    <property type="entry name" value="PKD"/>
    <property type="match status" value="2"/>
</dbReference>
<dbReference type="PANTHER" id="PTHR43739:SF5">
    <property type="entry name" value="EXO-ALPHA-SIALIDASE"/>
    <property type="match status" value="1"/>
</dbReference>
<dbReference type="InterPro" id="IPR000601">
    <property type="entry name" value="PKD_dom"/>
</dbReference>
<gene>
    <name evidence="3" type="ORF">TBC1_11976</name>
</gene>
<evidence type="ECO:0000313" key="4">
    <source>
        <dbReference type="Proteomes" id="UP000053091"/>
    </source>
</evidence>
<dbReference type="PROSITE" id="PS50093">
    <property type="entry name" value="PKD"/>
    <property type="match status" value="2"/>
</dbReference>
<dbReference type="Pfam" id="PF18962">
    <property type="entry name" value="Por_Secre_tail"/>
    <property type="match status" value="1"/>
</dbReference>
<dbReference type="SUPFAM" id="SSF49299">
    <property type="entry name" value="PKD domain"/>
    <property type="match status" value="2"/>
</dbReference>
<accession>A0A0S7BZN8</accession>
<protein>
    <submittedName>
        <fullName evidence="3">Protein containing Por secretion system C-terminal sorting domain</fullName>
    </submittedName>
</protein>
<dbReference type="CDD" id="cd00146">
    <property type="entry name" value="PKD"/>
    <property type="match status" value="2"/>
</dbReference>
<dbReference type="NCBIfam" id="TIGR04183">
    <property type="entry name" value="Por_Secre_tail"/>
    <property type="match status" value="1"/>
</dbReference>
<dbReference type="AlphaFoldDB" id="A0A0S7BZN8"/>
<feature type="domain" description="PKD" evidence="2">
    <location>
        <begin position="879"/>
        <end position="947"/>
    </location>
</feature>
<evidence type="ECO:0000259" key="2">
    <source>
        <dbReference type="PROSITE" id="PS50093"/>
    </source>
</evidence>
<proteinExistence type="predicted"/>
<organism evidence="3">
    <name type="scientific">Lentimicrobium saccharophilum</name>
    <dbReference type="NCBI Taxonomy" id="1678841"/>
    <lineage>
        <taxon>Bacteria</taxon>
        <taxon>Pseudomonadati</taxon>
        <taxon>Bacteroidota</taxon>
        <taxon>Bacteroidia</taxon>
        <taxon>Bacteroidales</taxon>
        <taxon>Lentimicrobiaceae</taxon>
        <taxon>Lentimicrobium</taxon>
    </lineage>
</organism>
<sequence>MKKTIWAGVMLTALLTGLILSTPASAQNAVNDTANYPYWVEMMQDPSANFFETQKAFNTYWEGREITKGSGYKPFKRWEYMMQPRVSADGTRPAADRDIRAYNEYISRNSSRTTAGNWTPLGPFTVPSGYNGYRGLGRVNAIAFHPTDANTIYIGAPSGGFWQTHDGGQTWESYTDILPTLGVSAIAVDYANPDVIYMGTGDRDAGDAPGLGVWKSLDGGYTWDLSSNGMGNATVGRLLIHPVFNNIILAATSNGFYKSVDAGASWVKKANGNFKEVVFKPGNPDIVYAAVGGTFYRSTDNGETFTVISNGLTGGSRGVIGVSPADPEIVYFLVTNSDSYKGIYRSNDSGLSFTLRSTTPNIMAWDCNGGSGGQAWYDLDISVDPENPDIIHAGGVNIFKSTNGGTNWFITAHWYGGCGVQSVHADLHVLEYNPLNNRLYAGNDGGVYWTANGGQSWTEISNGLVISQAYKIGQSATNKNFVINGYQDNGTSTYTGTEWIAVGGGDGMECAFDPTDDRYSYSTVYYGSINRIFNHNSQGQIAGQGSNGITESGAWVTPFLIDHFDGNVMFIGYKNVWRSTNIKAGNTNSVSWAKISNINTSNLSVLSQSRVNTNIMYAASGNLLYRSDNVKESAVTWNTLTPNLPSAETITAIETSPVDENTVYIVQQNSIFKSTDKGYNWTEITGTLPDVQMNTLVYYRNSPEGLYLGTDIGIFYKDGTMTDWIMFSDGFPAAGKVTELEIYYDPAGPNGDVIRAGTYGRGLWESPVNYSAPMADFSASETVVPAGCAVNFNDLSLGIPFEWYWSFPGANTPSSTVKNPTGITWATEGTYSVSLTVANPAGTSTELKTGFITVSNSILPATDFSADTRVFCSNDNAIVQFTDNTAYCPESWQWSFEPADVTFVNGTTENSQHPQVSFNSPGNYTVTLEAANVNGATSVTREQYIQVGGVAIPFGEDWESNSLQTNGWQAENPDNKTTWSLTQAQGSSSPGNAIMMNFFDYASAPGPRDRLISPPLNLEGFTAAFLGFEHAYVRRYSQITDSLVIYLSSDCGLNWQRVFAIGEDGSNNFSTHAVVDTGLFVPALPGDWCGNPGNPSCFLIDISQWAGLNDVRIAFESVHRRGNSLYLDNIYVTDLVGSDIRINPVSGISVFPNPGKNVFNILSETMLTGTELSLYNVYGKKMLTRNVGNGQQFTLQTGELPAGIYLLSITSREKRQQLKLIIE</sequence>
<dbReference type="InterPro" id="IPR022409">
    <property type="entry name" value="PKD/Chitinase_dom"/>
</dbReference>
<dbReference type="RefSeq" id="WP_172668828.1">
    <property type="nucleotide sequence ID" value="NZ_DF968182.1"/>
</dbReference>